<dbReference type="InterPro" id="IPR052514">
    <property type="entry name" value="SAM-dependent_MTase"/>
</dbReference>
<name>A0A3N2DZ30_9GAMM</name>
<dbReference type="SUPFAM" id="SSF53335">
    <property type="entry name" value="S-adenosyl-L-methionine-dependent methyltransferases"/>
    <property type="match status" value="1"/>
</dbReference>
<keyword evidence="2" id="KW-0808">Transferase</keyword>
<dbReference type="InterPro" id="IPR006342">
    <property type="entry name" value="FkbM_mtfrase"/>
</dbReference>
<dbReference type="GO" id="GO:0032259">
    <property type="term" value="P:methylation"/>
    <property type="evidence" value="ECO:0007669"/>
    <property type="project" value="UniProtKB-KW"/>
</dbReference>
<dbReference type="GO" id="GO:0008168">
    <property type="term" value="F:methyltransferase activity"/>
    <property type="evidence" value="ECO:0007669"/>
    <property type="project" value="UniProtKB-KW"/>
</dbReference>
<evidence type="ECO:0000313" key="3">
    <source>
        <dbReference type="Proteomes" id="UP000275394"/>
    </source>
</evidence>
<dbReference type="Pfam" id="PF05050">
    <property type="entry name" value="Methyltransf_21"/>
    <property type="match status" value="1"/>
</dbReference>
<feature type="domain" description="Methyltransferase FkbM" evidence="1">
    <location>
        <begin position="59"/>
        <end position="196"/>
    </location>
</feature>
<protein>
    <submittedName>
        <fullName evidence="2">FkbM family methyltransferase</fullName>
    </submittedName>
</protein>
<organism evidence="2 3">
    <name type="scientific">Sinobacterium caligoides</name>
    <dbReference type="NCBI Taxonomy" id="933926"/>
    <lineage>
        <taxon>Bacteria</taxon>
        <taxon>Pseudomonadati</taxon>
        <taxon>Pseudomonadota</taxon>
        <taxon>Gammaproteobacteria</taxon>
        <taxon>Cellvibrionales</taxon>
        <taxon>Spongiibacteraceae</taxon>
        <taxon>Sinobacterium</taxon>
    </lineage>
</organism>
<dbReference type="AlphaFoldDB" id="A0A3N2DZ30"/>
<reference evidence="2 3" key="1">
    <citation type="submission" date="2018-11" db="EMBL/GenBank/DDBJ databases">
        <title>Genomic Encyclopedia of Type Strains, Phase IV (KMG-IV): sequencing the most valuable type-strain genomes for metagenomic binning, comparative biology and taxonomic classification.</title>
        <authorList>
            <person name="Goeker M."/>
        </authorList>
    </citation>
    <scope>NUCLEOTIDE SEQUENCE [LARGE SCALE GENOMIC DNA]</scope>
    <source>
        <strain evidence="2 3">DSM 100316</strain>
    </source>
</reference>
<accession>A0A3N2DZ30</accession>
<proteinExistence type="predicted"/>
<sequence length="271" mass="29764">MAKSYPLKVAGLQVPVSMLVHEHADDTHVSRFIASDGVWEEYETQLIVERLQAGDVFIDVGANIGYYSALAAQCVDRSGHVFGFEPEPLNYALFAQNAALSGADYGDNVTAVNAALASQPGQGYLYLNEANRGDHQIYDDGRGRNKTAIELLHGDSYFDAIDPELKARVIKVDTQGAEIEVLTGLAKLVERSRQGLSLVIEFWPRGLINAGGNAHQLLDWLLALELSIFIIDQIDNRLIPATEADLRPWIDDLNNDASNEGFLNLLLENSI</sequence>
<dbReference type="PANTHER" id="PTHR34203:SF15">
    <property type="entry name" value="SLL1173 PROTEIN"/>
    <property type="match status" value="1"/>
</dbReference>
<dbReference type="PANTHER" id="PTHR34203">
    <property type="entry name" value="METHYLTRANSFERASE, FKBM FAMILY PROTEIN"/>
    <property type="match status" value="1"/>
</dbReference>
<gene>
    <name evidence="2" type="ORF">EDC56_0586</name>
</gene>
<comment type="caution">
    <text evidence="2">The sequence shown here is derived from an EMBL/GenBank/DDBJ whole genome shotgun (WGS) entry which is preliminary data.</text>
</comment>
<keyword evidence="3" id="KW-1185">Reference proteome</keyword>
<dbReference type="EMBL" id="RKHR01000003">
    <property type="protein sequence ID" value="ROS05064.1"/>
    <property type="molecule type" value="Genomic_DNA"/>
</dbReference>
<keyword evidence="2" id="KW-0489">Methyltransferase</keyword>
<dbReference type="Proteomes" id="UP000275394">
    <property type="component" value="Unassembled WGS sequence"/>
</dbReference>
<evidence type="ECO:0000259" key="1">
    <source>
        <dbReference type="Pfam" id="PF05050"/>
    </source>
</evidence>
<dbReference type="NCBIfam" id="TIGR01444">
    <property type="entry name" value="fkbM_fam"/>
    <property type="match status" value="1"/>
</dbReference>
<dbReference type="RefSeq" id="WP_162844059.1">
    <property type="nucleotide sequence ID" value="NZ_RKHR01000003.1"/>
</dbReference>
<dbReference type="InterPro" id="IPR029063">
    <property type="entry name" value="SAM-dependent_MTases_sf"/>
</dbReference>
<dbReference type="Gene3D" id="3.40.50.150">
    <property type="entry name" value="Vaccinia Virus protein VP39"/>
    <property type="match status" value="1"/>
</dbReference>
<evidence type="ECO:0000313" key="2">
    <source>
        <dbReference type="EMBL" id="ROS05064.1"/>
    </source>
</evidence>